<dbReference type="GO" id="GO:0004018">
    <property type="term" value="F:N6-(1,2-dicarboxyethyl)AMP AMP-lyase (fumarate-forming) activity"/>
    <property type="evidence" value="ECO:0007669"/>
    <property type="project" value="TreeGrafter"/>
</dbReference>
<evidence type="ECO:0000256" key="1">
    <source>
        <dbReference type="ARBA" id="ARBA00023239"/>
    </source>
</evidence>
<proteinExistence type="predicted"/>
<sequence>TYAEQCPVGGAVLHLGATSMDVLDNADVLRIKESLEHIQYKMNKLRDSLAELIEVWAATAAIGFTHLQPAEPTTIGYRLAQFGQDLLIDYAEILRVCNGIRGKGFKGAVGTAASYVELLDGDVLAAEDLERRAMQILNIDCFAVSTQTYPRKQDWLVLNSLAGLGATVYRFAFDVRLLQSPLIGEWSEDFGKNQVGSSAMPFKTNPINAEKIDSLGRYLAGLPRVAWDNAAHTLLERTLDDSANRRLLLPQAFLIADELLDTTIKLVAGLEINENAT</sequence>
<protein>
    <recommendedName>
        <fullName evidence="2">Fumarate lyase N-terminal domain-containing protein</fullName>
    </recommendedName>
</protein>
<evidence type="ECO:0000259" key="2">
    <source>
        <dbReference type="Pfam" id="PF00206"/>
    </source>
</evidence>
<keyword evidence="1" id="KW-0456">Lyase</keyword>
<dbReference type="InterPro" id="IPR000362">
    <property type="entry name" value="Fumarate_lyase_fam"/>
</dbReference>
<dbReference type="SUPFAM" id="SSF48557">
    <property type="entry name" value="L-aspartase-like"/>
    <property type="match status" value="1"/>
</dbReference>
<dbReference type="PANTHER" id="PTHR43172:SF1">
    <property type="entry name" value="ADENYLOSUCCINATE LYASE"/>
    <property type="match status" value="1"/>
</dbReference>
<evidence type="ECO:0000313" key="3">
    <source>
        <dbReference type="EMBL" id="SVD58149.1"/>
    </source>
</evidence>
<dbReference type="InterPro" id="IPR020557">
    <property type="entry name" value="Fumarate_lyase_CS"/>
</dbReference>
<feature type="non-terminal residue" evidence="3">
    <location>
        <position position="277"/>
    </location>
</feature>
<accession>A0A382WHM7</accession>
<organism evidence="3">
    <name type="scientific">marine metagenome</name>
    <dbReference type="NCBI Taxonomy" id="408172"/>
    <lineage>
        <taxon>unclassified sequences</taxon>
        <taxon>metagenomes</taxon>
        <taxon>ecological metagenomes</taxon>
    </lineage>
</organism>
<dbReference type="InterPro" id="IPR008948">
    <property type="entry name" value="L-Aspartase-like"/>
</dbReference>
<dbReference type="InterPro" id="IPR022761">
    <property type="entry name" value="Fumarate_lyase_N"/>
</dbReference>
<gene>
    <name evidence="3" type="ORF">METZ01_LOCUS411003</name>
</gene>
<dbReference type="GO" id="GO:0070626">
    <property type="term" value="F:(S)-2-(5-amino-1-(5-phospho-D-ribosyl)imidazole-4-carboxamido) succinate lyase (fumarate-forming) activity"/>
    <property type="evidence" value="ECO:0007669"/>
    <property type="project" value="TreeGrafter"/>
</dbReference>
<dbReference type="EMBL" id="UINC01159839">
    <property type="protein sequence ID" value="SVD58149.1"/>
    <property type="molecule type" value="Genomic_DNA"/>
</dbReference>
<dbReference type="Gene3D" id="1.20.200.10">
    <property type="entry name" value="Fumarase/aspartase (Central domain)"/>
    <property type="match status" value="1"/>
</dbReference>
<dbReference type="PANTHER" id="PTHR43172">
    <property type="entry name" value="ADENYLOSUCCINATE LYASE"/>
    <property type="match status" value="1"/>
</dbReference>
<feature type="non-terminal residue" evidence="3">
    <location>
        <position position="1"/>
    </location>
</feature>
<name>A0A382WHM7_9ZZZZ</name>
<feature type="domain" description="Fumarate lyase N-terminal" evidence="2">
    <location>
        <begin position="13"/>
        <end position="214"/>
    </location>
</feature>
<dbReference type="AlphaFoldDB" id="A0A382WHM7"/>
<dbReference type="GO" id="GO:0044208">
    <property type="term" value="P:'de novo' AMP biosynthetic process"/>
    <property type="evidence" value="ECO:0007669"/>
    <property type="project" value="TreeGrafter"/>
</dbReference>
<dbReference type="PRINTS" id="PR00145">
    <property type="entry name" value="ARGSUCLYASE"/>
</dbReference>
<dbReference type="PROSITE" id="PS00163">
    <property type="entry name" value="FUMARATE_LYASES"/>
    <property type="match status" value="1"/>
</dbReference>
<dbReference type="GO" id="GO:0005829">
    <property type="term" value="C:cytosol"/>
    <property type="evidence" value="ECO:0007669"/>
    <property type="project" value="TreeGrafter"/>
</dbReference>
<dbReference type="PRINTS" id="PR00149">
    <property type="entry name" value="FUMRATELYASE"/>
</dbReference>
<reference evidence="3" key="1">
    <citation type="submission" date="2018-05" db="EMBL/GenBank/DDBJ databases">
        <authorList>
            <person name="Lanie J.A."/>
            <person name="Ng W.-L."/>
            <person name="Kazmierczak K.M."/>
            <person name="Andrzejewski T.M."/>
            <person name="Davidsen T.M."/>
            <person name="Wayne K.J."/>
            <person name="Tettelin H."/>
            <person name="Glass J.I."/>
            <person name="Rusch D."/>
            <person name="Podicherti R."/>
            <person name="Tsui H.-C.T."/>
            <person name="Winkler M.E."/>
        </authorList>
    </citation>
    <scope>NUCLEOTIDE SEQUENCE</scope>
</reference>
<dbReference type="Pfam" id="PF00206">
    <property type="entry name" value="Lyase_1"/>
    <property type="match status" value="1"/>
</dbReference>